<keyword evidence="1" id="KW-0812">Transmembrane</keyword>
<comment type="caution">
    <text evidence="2">The sequence shown here is derived from an EMBL/GenBank/DDBJ whole genome shotgun (WGS) entry which is preliminary data.</text>
</comment>
<proteinExistence type="predicted"/>
<keyword evidence="1" id="KW-1133">Transmembrane helix</keyword>
<protein>
    <submittedName>
        <fullName evidence="2">Membrane protein</fullName>
    </submittedName>
</protein>
<evidence type="ECO:0000256" key="1">
    <source>
        <dbReference type="SAM" id="Phobius"/>
    </source>
</evidence>
<dbReference type="EMBL" id="AMCI01000697">
    <property type="protein sequence ID" value="EJX08128.1"/>
    <property type="molecule type" value="Genomic_DNA"/>
</dbReference>
<name>J9GYA3_9ZZZZ</name>
<feature type="transmembrane region" description="Helical" evidence="1">
    <location>
        <begin position="6"/>
        <end position="26"/>
    </location>
</feature>
<keyword evidence="1" id="KW-0472">Membrane</keyword>
<accession>J9GYA3</accession>
<gene>
    <name evidence="2" type="ORF">EVA_03760</name>
</gene>
<evidence type="ECO:0000313" key="2">
    <source>
        <dbReference type="EMBL" id="EJX08128.1"/>
    </source>
</evidence>
<feature type="transmembrane region" description="Helical" evidence="1">
    <location>
        <begin position="33"/>
        <end position="52"/>
    </location>
</feature>
<dbReference type="AlphaFoldDB" id="J9GYA3"/>
<reference evidence="2" key="1">
    <citation type="journal article" date="2012" name="PLoS ONE">
        <title>Gene sets for utilization of primary and secondary nutrition supplies in the distal gut of endangered iberian lynx.</title>
        <authorList>
            <person name="Alcaide M."/>
            <person name="Messina E."/>
            <person name="Richter M."/>
            <person name="Bargiela R."/>
            <person name="Peplies J."/>
            <person name="Huws S.A."/>
            <person name="Newbold C.J."/>
            <person name="Golyshin P.N."/>
            <person name="Simon M.A."/>
            <person name="Lopez G."/>
            <person name="Yakimov M.M."/>
            <person name="Ferrer M."/>
        </authorList>
    </citation>
    <scope>NUCLEOTIDE SEQUENCE</scope>
</reference>
<organism evidence="2">
    <name type="scientific">gut metagenome</name>
    <dbReference type="NCBI Taxonomy" id="749906"/>
    <lineage>
        <taxon>unclassified sequences</taxon>
        <taxon>metagenomes</taxon>
        <taxon>organismal metagenomes</taxon>
    </lineage>
</organism>
<sequence length="64" mass="7390">MFNNSFVFIICLIMSNGVYFCFTWNANKKLVEIAFFLRFRALCLGFASSFTLTKRMVLKPHVAA</sequence>